<evidence type="ECO:0000256" key="1">
    <source>
        <dbReference type="SAM" id="MobiDB-lite"/>
    </source>
</evidence>
<evidence type="ECO:0000313" key="2">
    <source>
        <dbReference type="EMBL" id="TMS33359.1"/>
    </source>
</evidence>
<dbReference type="EMBL" id="AZBU02000001">
    <property type="protein sequence ID" value="TMS33359.1"/>
    <property type="molecule type" value="Genomic_DNA"/>
</dbReference>
<gene>
    <name evidence="2" type="ORF">L596_001112</name>
</gene>
<accession>A0A4U8ULB9</accession>
<reference evidence="2 3" key="2">
    <citation type="journal article" date="2019" name="G3 (Bethesda)">
        <title>Hybrid Assembly of the Genome of the Entomopathogenic Nematode Steinernema carpocapsae Identifies the X-Chromosome.</title>
        <authorList>
            <person name="Serra L."/>
            <person name="Macchietto M."/>
            <person name="Macias-Munoz A."/>
            <person name="McGill C.J."/>
            <person name="Rodriguez I.M."/>
            <person name="Rodriguez B."/>
            <person name="Murad R."/>
            <person name="Mortazavi A."/>
        </authorList>
    </citation>
    <scope>NUCLEOTIDE SEQUENCE [LARGE SCALE GENOMIC DNA]</scope>
    <source>
        <strain evidence="2 3">ALL</strain>
    </source>
</reference>
<name>A0A4U8ULB9_STECR</name>
<sequence>MDFWASLQPSNAPQTDKKRNLSSTRPRTKNIESMKLEIGLQVQHVCVSLLYSRLSLQSSTRGLKEWTASQGSILLWHGCPYLASLSCHNSGSCLLRCNNTVLLGNRSWAHCRCSTECFCGTCAKSGRPKRDSRRAFLAARLSSTFATSCPPLILPGTESIETANPNGHVKQ</sequence>
<protein>
    <submittedName>
        <fullName evidence="2">Uncharacterized protein</fullName>
    </submittedName>
</protein>
<evidence type="ECO:0000313" key="3">
    <source>
        <dbReference type="Proteomes" id="UP000298663"/>
    </source>
</evidence>
<dbReference type="EMBL" id="CM016762">
    <property type="protein sequence ID" value="TMS33359.1"/>
    <property type="molecule type" value="Genomic_DNA"/>
</dbReference>
<feature type="region of interest" description="Disordered" evidence="1">
    <location>
        <begin position="1"/>
        <end position="26"/>
    </location>
</feature>
<keyword evidence="3" id="KW-1185">Reference proteome</keyword>
<comment type="caution">
    <text evidence="2">The sequence shown here is derived from an EMBL/GenBank/DDBJ whole genome shotgun (WGS) entry which is preliminary data.</text>
</comment>
<organism evidence="2 3">
    <name type="scientific">Steinernema carpocapsae</name>
    <name type="common">Entomopathogenic nematode</name>
    <dbReference type="NCBI Taxonomy" id="34508"/>
    <lineage>
        <taxon>Eukaryota</taxon>
        <taxon>Metazoa</taxon>
        <taxon>Ecdysozoa</taxon>
        <taxon>Nematoda</taxon>
        <taxon>Chromadorea</taxon>
        <taxon>Rhabditida</taxon>
        <taxon>Tylenchina</taxon>
        <taxon>Panagrolaimomorpha</taxon>
        <taxon>Strongyloidoidea</taxon>
        <taxon>Steinernematidae</taxon>
        <taxon>Steinernema</taxon>
    </lineage>
</organism>
<dbReference type="AlphaFoldDB" id="A0A4U8ULB9"/>
<proteinExistence type="predicted"/>
<reference evidence="2 3" key="1">
    <citation type="journal article" date="2015" name="Genome Biol.">
        <title>Comparative genomics of Steinernema reveals deeply conserved gene regulatory networks.</title>
        <authorList>
            <person name="Dillman A.R."/>
            <person name="Macchietto M."/>
            <person name="Porter C.F."/>
            <person name="Rogers A."/>
            <person name="Williams B."/>
            <person name="Antoshechkin I."/>
            <person name="Lee M.M."/>
            <person name="Goodwin Z."/>
            <person name="Lu X."/>
            <person name="Lewis E.E."/>
            <person name="Goodrich-Blair H."/>
            <person name="Stock S.P."/>
            <person name="Adams B.J."/>
            <person name="Sternberg P.W."/>
            <person name="Mortazavi A."/>
        </authorList>
    </citation>
    <scope>NUCLEOTIDE SEQUENCE [LARGE SCALE GENOMIC DNA]</scope>
    <source>
        <strain evidence="2 3">ALL</strain>
    </source>
</reference>
<dbReference type="Proteomes" id="UP000298663">
    <property type="component" value="Chromosome X"/>
</dbReference>